<name>A0AA86SEZ2_9FABA</name>
<accession>A0AA86SEZ2</accession>
<gene>
    <name evidence="1" type="ORF">AYBTSS11_LOCUS8718</name>
</gene>
<dbReference type="Gramene" id="rna-AYBTSS11_LOCUS8718">
    <property type="protein sequence ID" value="CAJ1938685.1"/>
    <property type="gene ID" value="gene-AYBTSS11_LOCUS8718"/>
</dbReference>
<evidence type="ECO:0000313" key="2">
    <source>
        <dbReference type="Proteomes" id="UP001189624"/>
    </source>
</evidence>
<proteinExistence type="predicted"/>
<dbReference type="EMBL" id="OY731400">
    <property type="protein sequence ID" value="CAJ1938685.1"/>
    <property type="molecule type" value="Genomic_DNA"/>
</dbReference>
<protein>
    <submittedName>
        <fullName evidence="1">Uncharacterized protein</fullName>
    </submittedName>
</protein>
<dbReference type="AlphaFoldDB" id="A0AA86SEZ2"/>
<reference evidence="1" key="1">
    <citation type="submission" date="2023-10" db="EMBL/GenBank/DDBJ databases">
        <authorList>
            <person name="Domelevo Entfellner J.-B."/>
        </authorList>
    </citation>
    <scope>NUCLEOTIDE SEQUENCE</scope>
</reference>
<dbReference type="Proteomes" id="UP001189624">
    <property type="component" value="Chromosome 3"/>
</dbReference>
<organism evidence="1 2">
    <name type="scientific">Sphenostylis stenocarpa</name>
    <dbReference type="NCBI Taxonomy" id="92480"/>
    <lineage>
        <taxon>Eukaryota</taxon>
        <taxon>Viridiplantae</taxon>
        <taxon>Streptophyta</taxon>
        <taxon>Embryophyta</taxon>
        <taxon>Tracheophyta</taxon>
        <taxon>Spermatophyta</taxon>
        <taxon>Magnoliopsida</taxon>
        <taxon>eudicotyledons</taxon>
        <taxon>Gunneridae</taxon>
        <taxon>Pentapetalae</taxon>
        <taxon>rosids</taxon>
        <taxon>fabids</taxon>
        <taxon>Fabales</taxon>
        <taxon>Fabaceae</taxon>
        <taxon>Papilionoideae</taxon>
        <taxon>50 kb inversion clade</taxon>
        <taxon>NPAAA clade</taxon>
        <taxon>indigoferoid/millettioid clade</taxon>
        <taxon>Phaseoleae</taxon>
        <taxon>Sphenostylis</taxon>
    </lineage>
</organism>
<sequence length="60" mass="7044">MNEWEVIDEEEEKRRLEKVGEMENVMGVLPGKSSLAVNIGFLLHDLNDKQMNYHLPKKFN</sequence>
<keyword evidence="2" id="KW-1185">Reference proteome</keyword>
<evidence type="ECO:0000313" key="1">
    <source>
        <dbReference type="EMBL" id="CAJ1938685.1"/>
    </source>
</evidence>